<dbReference type="CDD" id="cd00156">
    <property type="entry name" value="REC"/>
    <property type="match status" value="1"/>
</dbReference>
<reference evidence="5" key="1">
    <citation type="journal article" date="2019" name="Int. J. Syst. Evol. Microbiol.">
        <title>The Global Catalogue of Microorganisms (GCM) 10K type strain sequencing project: providing services to taxonomists for standard genome sequencing and annotation.</title>
        <authorList>
            <consortium name="The Broad Institute Genomics Platform"/>
            <consortium name="The Broad Institute Genome Sequencing Center for Infectious Disease"/>
            <person name="Wu L."/>
            <person name="Ma J."/>
        </authorList>
    </citation>
    <scope>NUCLEOTIDE SEQUENCE [LARGE SCALE GENOMIC DNA]</scope>
    <source>
        <strain evidence="5">CGMCC 4.7319</strain>
    </source>
</reference>
<gene>
    <name evidence="4" type="ORF">GCM10011609_29390</name>
</gene>
<dbReference type="PANTHER" id="PTHR44591">
    <property type="entry name" value="STRESS RESPONSE REGULATOR PROTEIN 1"/>
    <property type="match status" value="1"/>
</dbReference>
<dbReference type="EMBL" id="BMNC01000003">
    <property type="protein sequence ID" value="GGM90502.1"/>
    <property type="molecule type" value="Genomic_DNA"/>
</dbReference>
<dbReference type="SMART" id="SM00448">
    <property type="entry name" value="REC"/>
    <property type="match status" value="1"/>
</dbReference>
<dbReference type="Proteomes" id="UP000597656">
    <property type="component" value="Unassembled WGS sequence"/>
</dbReference>
<dbReference type="SUPFAM" id="SSF52172">
    <property type="entry name" value="CheY-like"/>
    <property type="match status" value="1"/>
</dbReference>
<name>A0ABQ2HVF0_9PSEU</name>
<dbReference type="InterPro" id="IPR011006">
    <property type="entry name" value="CheY-like_superfamily"/>
</dbReference>
<feature type="domain" description="Response regulatory" evidence="3">
    <location>
        <begin position="16"/>
        <end position="129"/>
    </location>
</feature>
<protein>
    <recommendedName>
        <fullName evidence="3">Response regulatory domain-containing protein</fullName>
    </recommendedName>
</protein>
<dbReference type="PANTHER" id="PTHR44591:SF18">
    <property type="entry name" value="REGULATORY PROTEIN"/>
    <property type="match status" value="1"/>
</dbReference>
<evidence type="ECO:0000313" key="5">
    <source>
        <dbReference type="Proteomes" id="UP000597656"/>
    </source>
</evidence>
<keyword evidence="5" id="KW-1185">Reference proteome</keyword>
<evidence type="ECO:0000313" key="4">
    <source>
        <dbReference type="EMBL" id="GGM90502.1"/>
    </source>
</evidence>
<dbReference type="PROSITE" id="PS50110">
    <property type="entry name" value="RESPONSE_REGULATORY"/>
    <property type="match status" value="1"/>
</dbReference>
<proteinExistence type="predicted"/>
<accession>A0ABQ2HVF0</accession>
<evidence type="ECO:0000256" key="2">
    <source>
        <dbReference type="PROSITE-ProRule" id="PRU00169"/>
    </source>
</evidence>
<dbReference type="Gene3D" id="3.40.50.2300">
    <property type="match status" value="1"/>
</dbReference>
<evidence type="ECO:0000256" key="1">
    <source>
        <dbReference type="ARBA" id="ARBA00022553"/>
    </source>
</evidence>
<dbReference type="Pfam" id="PF00072">
    <property type="entry name" value="Response_reg"/>
    <property type="match status" value="1"/>
</dbReference>
<organism evidence="4 5">
    <name type="scientific">Lentzea pudingi</name>
    <dbReference type="NCBI Taxonomy" id="1789439"/>
    <lineage>
        <taxon>Bacteria</taxon>
        <taxon>Bacillati</taxon>
        <taxon>Actinomycetota</taxon>
        <taxon>Actinomycetes</taxon>
        <taxon>Pseudonocardiales</taxon>
        <taxon>Pseudonocardiaceae</taxon>
        <taxon>Lentzea</taxon>
    </lineage>
</organism>
<feature type="modified residue" description="4-aspartylphosphate" evidence="2">
    <location>
        <position position="66"/>
    </location>
</feature>
<evidence type="ECO:0000259" key="3">
    <source>
        <dbReference type="PROSITE" id="PS50110"/>
    </source>
</evidence>
<dbReference type="InterPro" id="IPR001789">
    <property type="entry name" value="Sig_transdc_resp-reg_receiver"/>
</dbReference>
<sequence>MCGAACPVDHRRMPFRVLVVDDVAAFRDLARRLLASAGVQVVGVVGTGVEAVAAARADRPDVVLLDVQLTDTDGFAVCRALRAEGFEVVLCSVRDERDFAGEVAECGARGFLPKHQLSAAALLRFFAGDRGNEIG</sequence>
<comment type="caution">
    <text evidence="4">The sequence shown here is derived from an EMBL/GenBank/DDBJ whole genome shotgun (WGS) entry which is preliminary data.</text>
</comment>
<dbReference type="InterPro" id="IPR050595">
    <property type="entry name" value="Bact_response_regulator"/>
</dbReference>
<keyword evidence="1 2" id="KW-0597">Phosphoprotein</keyword>